<accession>A0A8S2ZCB9</accession>
<proteinExistence type="predicted"/>
<reference evidence="1" key="1">
    <citation type="submission" date="2021-02" db="EMBL/GenBank/DDBJ databases">
        <authorList>
            <person name="Nowell W R."/>
        </authorList>
    </citation>
    <scope>NUCLEOTIDE SEQUENCE</scope>
</reference>
<name>A0A8S2ZCB9_9BILA</name>
<evidence type="ECO:0000313" key="1">
    <source>
        <dbReference type="EMBL" id="CAF4617313.1"/>
    </source>
</evidence>
<dbReference type="EMBL" id="CAJOBC010132340">
    <property type="protein sequence ID" value="CAF4617313.1"/>
    <property type="molecule type" value="Genomic_DNA"/>
</dbReference>
<dbReference type="Proteomes" id="UP000681722">
    <property type="component" value="Unassembled WGS sequence"/>
</dbReference>
<organism evidence="1 2">
    <name type="scientific">Didymodactylos carnosus</name>
    <dbReference type="NCBI Taxonomy" id="1234261"/>
    <lineage>
        <taxon>Eukaryota</taxon>
        <taxon>Metazoa</taxon>
        <taxon>Spiralia</taxon>
        <taxon>Gnathifera</taxon>
        <taxon>Rotifera</taxon>
        <taxon>Eurotatoria</taxon>
        <taxon>Bdelloidea</taxon>
        <taxon>Philodinida</taxon>
        <taxon>Philodinidae</taxon>
        <taxon>Didymodactylos</taxon>
    </lineage>
</organism>
<feature type="non-terminal residue" evidence="1">
    <location>
        <position position="155"/>
    </location>
</feature>
<gene>
    <name evidence="1" type="ORF">SRO942_LOCUS49415</name>
</gene>
<sequence>MNQIIIQNPENTLDIVQNPTDSKATLQMDVDTYLDDFSALTTSTETATPISTMLFKPFLNNSLDDPLLAYALVKFHCFSLNHSMPLLTGFFATHLPAISRQRHIISFCCPILDDPSSQACANTCLQMTKCAILDSKFQRETVLVADEKIYTNCNK</sequence>
<protein>
    <submittedName>
        <fullName evidence="1">Uncharacterized protein</fullName>
    </submittedName>
</protein>
<evidence type="ECO:0000313" key="2">
    <source>
        <dbReference type="Proteomes" id="UP000681722"/>
    </source>
</evidence>
<comment type="caution">
    <text evidence="1">The sequence shown here is derived from an EMBL/GenBank/DDBJ whole genome shotgun (WGS) entry which is preliminary data.</text>
</comment>
<dbReference type="AlphaFoldDB" id="A0A8S2ZCB9"/>